<dbReference type="EMBL" id="ML119784">
    <property type="protein sequence ID" value="RPA74652.1"/>
    <property type="molecule type" value="Genomic_DNA"/>
</dbReference>
<proteinExistence type="predicted"/>
<dbReference type="InterPro" id="IPR011333">
    <property type="entry name" value="SKP1/BTB/POZ_sf"/>
</dbReference>
<evidence type="ECO:0000313" key="4">
    <source>
        <dbReference type="Proteomes" id="UP000275078"/>
    </source>
</evidence>
<dbReference type="Pfam" id="PF00651">
    <property type="entry name" value="BTB"/>
    <property type="match status" value="1"/>
</dbReference>
<gene>
    <name evidence="3" type="ORF">BJ508DRAFT_332873</name>
</gene>
<dbReference type="STRING" id="1160509.A0A3N4HLE9"/>
<dbReference type="PANTHER" id="PTHR47843:SF5">
    <property type="entry name" value="BTB_POZ DOMAIN PROTEIN"/>
    <property type="match status" value="1"/>
</dbReference>
<evidence type="ECO:0000256" key="1">
    <source>
        <dbReference type="SAM" id="MobiDB-lite"/>
    </source>
</evidence>
<feature type="region of interest" description="Disordered" evidence="1">
    <location>
        <begin position="1"/>
        <end position="29"/>
    </location>
</feature>
<feature type="region of interest" description="Disordered" evidence="1">
    <location>
        <begin position="253"/>
        <end position="277"/>
    </location>
</feature>
<feature type="compositionally biased region" description="Basic and acidic residues" evidence="1">
    <location>
        <begin position="16"/>
        <end position="29"/>
    </location>
</feature>
<dbReference type="SUPFAM" id="SSF54695">
    <property type="entry name" value="POZ domain"/>
    <property type="match status" value="1"/>
</dbReference>
<keyword evidence="4" id="KW-1185">Reference proteome</keyword>
<accession>A0A3N4HLE9</accession>
<dbReference type="PROSITE" id="PS50097">
    <property type="entry name" value="BTB"/>
    <property type="match status" value="1"/>
</dbReference>
<feature type="compositionally biased region" description="Polar residues" evidence="1">
    <location>
        <begin position="1"/>
        <end position="10"/>
    </location>
</feature>
<organism evidence="3 4">
    <name type="scientific">Ascobolus immersus RN42</name>
    <dbReference type="NCBI Taxonomy" id="1160509"/>
    <lineage>
        <taxon>Eukaryota</taxon>
        <taxon>Fungi</taxon>
        <taxon>Dikarya</taxon>
        <taxon>Ascomycota</taxon>
        <taxon>Pezizomycotina</taxon>
        <taxon>Pezizomycetes</taxon>
        <taxon>Pezizales</taxon>
        <taxon>Ascobolaceae</taxon>
        <taxon>Ascobolus</taxon>
    </lineage>
</organism>
<reference evidence="3 4" key="1">
    <citation type="journal article" date="2018" name="Nat. Ecol. Evol.">
        <title>Pezizomycetes genomes reveal the molecular basis of ectomycorrhizal truffle lifestyle.</title>
        <authorList>
            <person name="Murat C."/>
            <person name="Payen T."/>
            <person name="Noel B."/>
            <person name="Kuo A."/>
            <person name="Morin E."/>
            <person name="Chen J."/>
            <person name="Kohler A."/>
            <person name="Krizsan K."/>
            <person name="Balestrini R."/>
            <person name="Da Silva C."/>
            <person name="Montanini B."/>
            <person name="Hainaut M."/>
            <person name="Levati E."/>
            <person name="Barry K.W."/>
            <person name="Belfiori B."/>
            <person name="Cichocki N."/>
            <person name="Clum A."/>
            <person name="Dockter R.B."/>
            <person name="Fauchery L."/>
            <person name="Guy J."/>
            <person name="Iotti M."/>
            <person name="Le Tacon F."/>
            <person name="Lindquist E.A."/>
            <person name="Lipzen A."/>
            <person name="Malagnac F."/>
            <person name="Mello A."/>
            <person name="Molinier V."/>
            <person name="Miyauchi S."/>
            <person name="Poulain J."/>
            <person name="Riccioni C."/>
            <person name="Rubini A."/>
            <person name="Sitrit Y."/>
            <person name="Splivallo R."/>
            <person name="Traeger S."/>
            <person name="Wang M."/>
            <person name="Zifcakova L."/>
            <person name="Wipf D."/>
            <person name="Zambonelli A."/>
            <person name="Paolocci F."/>
            <person name="Nowrousian M."/>
            <person name="Ottonello S."/>
            <person name="Baldrian P."/>
            <person name="Spatafora J.W."/>
            <person name="Henrissat B."/>
            <person name="Nagy L.G."/>
            <person name="Aury J.M."/>
            <person name="Wincker P."/>
            <person name="Grigoriev I.V."/>
            <person name="Bonfante P."/>
            <person name="Martin F.M."/>
        </authorList>
    </citation>
    <scope>NUCLEOTIDE SEQUENCE [LARGE SCALE GENOMIC DNA]</scope>
    <source>
        <strain evidence="3 4">RN42</strain>
    </source>
</reference>
<dbReference type="AlphaFoldDB" id="A0A3N4HLE9"/>
<dbReference type="PANTHER" id="PTHR47843">
    <property type="entry name" value="BTB DOMAIN-CONTAINING PROTEIN-RELATED"/>
    <property type="match status" value="1"/>
</dbReference>
<dbReference type="CDD" id="cd18186">
    <property type="entry name" value="BTB_POZ_ZBTB_KLHL-like"/>
    <property type="match status" value="1"/>
</dbReference>
<dbReference type="Gene3D" id="3.30.710.10">
    <property type="entry name" value="Potassium Channel Kv1.1, Chain A"/>
    <property type="match status" value="1"/>
</dbReference>
<sequence>MDQINSSSTMDVDGDTVDKETFPSDESRHKHQPWDYKWVEMLIKKNPSKYGGGKEPVQDLFSAGRRLWHTSKFSDFTIRAIGEDGEKDPVDFPVHKCIVCPQSGYFDAAIGQEGFREASEGIITLKEDPDLFELLLYYLYHSSERQELLVQNIGSVFEGRNLRGGIQEGYVHHYARLYILADRYIVPGLKALIKSGFIKKEYPEDGGHAELYMQIKFLHDVSEGTTFDTDESKMFRSLVLINIVNILLSRAGATSDDPPPRKRGRISNPDAWKTDTENPGVLLTEKNLWKLDDREQEWFDETFKKNAELAVELALMLSSRMQEIKIKTWDKNEKYETRPTLEEIDGPDEY</sequence>
<name>A0A3N4HLE9_ASCIM</name>
<feature type="domain" description="BTB" evidence="2">
    <location>
        <begin position="74"/>
        <end position="140"/>
    </location>
</feature>
<evidence type="ECO:0000313" key="3">
    <source>
        <dbReference type="EMBL" id="RPA74652.1"/>
    </source>
</evidence>
<evidence type="ECO:0000259" key="2">
    <source>
        <dbReference type="PROSITE" id="PS50097"/>
    </source>
</evidence>
<dbReference type="Proteomes" id="UP000275078">
    <property type="component" value="Unassembled WGS sequence"/>
</dbReference>
<dbReference type="OrthoDB" id="6359816at2759"/>
<protein>
    <recommendedName>
        <fullName evidence="2">BTB domain-containing protein</fullName>
    </recommendedName>
</protein>
<dbReference type="InterPro" id="IPR000210">
    <property type="entry name" value="BTB/POZ_dom"/>
</dbReference>